<accession>A0ABQ3QTK8</accession>
<organism evidence="1 2">
    <name type="scientific">Streptomyces violascens</name>
    <dbReference type="NCBI Taxonomy" id="67381"/>
    <lineage>
        <taxon>Bacteria</taxon>
        <taxon>Bacillati</taxon>
        <taxon>Actinomycetota</taxon>
        <taxon>Actinomycetes</taxon>
        <taxon>Kitasatosporales</taxon>
        <taxon>Streptomycetaceae</taxon>
        <taxon>Streptomyces</taxon>
    </lineage>
</organism>
<proteinExistence type="predicted"/>
<comment type="caution">
    <text evidence="1">The sequence shown here is derived from an EMBL/GenBank/DDBJ whole genome shotgun (WGS) entry which is preliminary data.</text>
</comment>
<protein>
    <submittedName>
        <fullName evidence="1">Uncharacterized protein</fullName>
    </submittedName>
</protein>
<dbReference type="Proteomes" id="UP001050808">
    <property type="component" value="Unassembled WGS sequence"/>
</dbReference>
<evidence type="ECO:0000313" key="2">
    <source>
        <dbReference type="Proteomes" id="UP001050808"/>
    </source>
</evidence>
<reference evidence="1" key="1">
    <citation type="submission" date="2024-05" db="EMBL/GenBank/DDBJ databases">
        <title>Whole genome shotgun sequence of Streptomyces violascens NBRC 12920.</title>
        <authorList>
            <person name="Komaki H."/>
            <person name="Tamura T."/>
        </authorList>
    </citation>
    <scope>NUCLEOTIDE SEQUENCE</scope>
    <source>
        <strain evidence="1">NBRC 12920</strain>
    </source>
</reference>
<gene>
    <name evidence="1" type="ORF">Sviol_49980</name>
</gene>
<evidence type="ECO:0000313" key="1">
    <source>
        <dbReference type="EMBL" id="GHI40590.1"/>
    </source>
</evidence>
<keyword evidence="2" id="KW-1185">Reference proteome</keyword>
<name>A0ABQ3QTK8_9ACTN</name>
<dbReference type="EMBL" id="BNDY01000017">
    <property type="protein sequence ID" value="GHI40590.1"/>
    <property type="molecule type" value="Genomic_DNA"/>
</dbReference>
<sequence>MRAFSDLRAGMSAHGARVRCRPAPTGPATIRLGMTGLWKAIQRGATGPLHAVAVDLAVAVAWPHDGGRTGQGR</sequence>